<dbReference type="Proteomes" id="UP000494174">
    <property type="component" value="Unassembled WGS sequence"/>
</dbReference>
<feature type="compositionally biased region" description="Basic and acidic residues" evidence="1">
    <location>
        <begin position="109"/>
        <end position="120"/>
    </location>
</feature>
<dbReference type="EMBL" id="CABVPU010000030">
    <property type="protein sequence ID" value="VWC24202.1"/>
    <property type="molecule type" value="Genomic_DNA"/>
</dbReference>
<sequence length="228" mass="24536">MSIKTPGADLKIASVHDGPIVHGGAGHTLMHAVGCIAQADRVQPRRIPSGACVPERCTRPSSACRCLHACATAAICRCCRLRSGDGVWPMTTTGRPHPCRRRAGPGRDVPVRRAPDHDAALRGTSVGTTDFTRGDDDSSAYARLERHACRRASAPRNVMRDAVRLITACNGRAGIERAVRRRDTMRPSGSARDYVASGMRYRPFPGISVEITGNRPPPFCGKVVFATD</sequence>
<feature type="region of interest" description="Disordered" evidence="1">
    <location>
        <begin position="96"/>
        <end position="137"/>
    </location>
</feature>
<evidence type="ECO:0000256" key="1">
    <source>
        <dbReference type="SAM" id="MobiDB-lite"/>
    </source>
</evidence>
<reference evidence="2 3" key="1">
    <citation type="submission" date="2019-09" db="EMBL/GenBank/DDBJ databases">
        <authorList>
            <person name="Depoorter E."/>
        </authorList>
    </citation>
    <scope>NUCLEOTIDE SEQUENCE [LARGE SCALE GENOMIC DNA]</scope>
    <source>
        <strain evidence="2">R-15945</strain>
    </source>
</reference>
<organism evidence="2 3">
    <name type="scientific">Burkholderia lata (strain ATCC 17760 / DSM 23089 / LMG 22485 / NCIMB 9086 / R18194 / 383)</name>
    <dbReference type="NCBI Taxonomy" id="482957"/>
    <lineage>
        <taxon>Bacteria</taxon>
        <taxon>Pseudomonadati</taxon>
        <taxon>Pseudomonadota</taxon>
        <taxon>Betaproteobacteria</taxon>
        <taxon>Burkholderiales</taxon>
        <taxon>Burkholderiaceae</taxon>
        <taxon>Burkholderia</taxon>
        <taxon>Burkholderia cepacia complex</taxon>
    </lineage>
</organism>
<name>A0A6P2QPU9_BURL3</name>
<accession>A0A6P2QPU9</accession>
<evidence type="ECO:0000313" key="2">
    <source>
        <dbReference type="EMBL" id="VWC24202.1"/>
    </source>
</evidence>
<proteinExistence type="predicted"/>
<protein>
    <submittedName>
        <fullName evidence="2">Uncharacterized protein</fullName>
    </submittedName>
</protein>
<gene>
    <name evidence="2" type="ORF">BLA15945_06075</name>
</gene>
<evidence type="ECO:0000313" key="3">
    <source>
        <dbReference type="Proteomes" id="UP000494174"/>
    </source>
</evidence>
<dbReference type="AlphaFoldDB" id="A0A6P2QPU9"/>